<reference evidence="1" key="1">
    <citation type="submission" date="2023-04" db="EMBL/GenBank/DDBJ databases">
        <title>Phytophthora lilii NBRC 32176.</title>
        <authorList>
            <person name="Ichikawa N."/>
            <person name="Sato H."/>
            <person name="Tonouchi N."/>
        </authorList>
    </citation>
    <scope>NUCLEOTIDE SEQUENCE</scope>
    <source>
        <strain evidence="1">NBRC 32176</strain>
    </source>
</reference>
<sequence length="316" mass="35778">MARILEDYATEHKAFRKAIVAAATYGHLEVVSCFLPQLVGSGRDPDLLREMHNVTWEVLDIAAANGRLNIVTFAVEIAIKWCYLELYTPTSGVDALRLSIAGGHFHMAQFFLELYQIKWNMLAACEEAVIADQFILVEWIFVLYSQYSASEHLLIDLVQNGQAVAVRYLCENFQMCPEIIDTAFRLAKKIEVVRALYETRPIAVGSITVKFRDAARCGIYEEVQCYPGDEEIEIVQLLSKDERIPSHVLRKAFVDAANNCHETLLKLLWDDNRLDSQTRVRAFMKAVSNNHVDVVKSLCAEDHVSSYLEGQALFLA</sequence>
<dbReference type="Proteomes" id="UP001165083">
    <property type="component" value="Unassembled WGS sequence"/>
</dbReference>
<evidence type="ECO:0000313" key="2">
    <source>
        <dbReference type="Proteomes" id="UP001165083"/>
    </source>
</evidence>
<dbReference type="OrthoDB" id="103403at2759"/>
<dbReference type="EMBL" id="BSXW01000396">
    <property type="protein sequence ID" value="GMF21134.1"/>
    <property type="molecule type" value="Genomic_DNA"/>
</dbReference>
<comment type="caution">
    <text evidence="1">The sequence shown here is derived from an EMBL/GenBank/DDBJ whole genome shotgun (WGS) entry which is preliminary data.</text>
</comment>
<dbReference type="AlphaFoldDB" id="A0A9W6TWA2"/>
<accession>A0A9W6TWA2</accession>
<evidence type="ECO:0000313" key="1">
    <source>
        <dbReference type="EMBL" id="GMF21134.1"/>
    </source>
</evidence>
<dbReference type="PANTHER" id="PTHR46586">
    <property type="entry name" value="ANKYRIN REPEAT-CONTAINING PROTEIN"/>
    <property type="match status" value="1"/>
</dbReference>
<proteinExistence type="predicted"/>
<name>A0A9W6TWA2_9STRA</name>
<dbReference type="InterPro" id="IPR052050">
    <property type="entry name" value="SecEffector_AnkRepeat"/>
</dbReference>
<organism evidence="1 2">
    <name type="scientific">Phytophthora lilii</name>
    <dbReference type="NCBI Taxonomy" id="2077276"/>
    <lineage>
        <taxon>Eukaryota</taxon>
        <taxon>Sar</taxon>
        <taxon>Stramenopiles</taxon>
        <taxon>Oomycota</taxon>
        <taxon>Peronosporomycetes</taxon>
        <taxon>Peronosporales</taxon>
        <taxon>Peronosporaceae</taxon>
        <taxon>Phytophthora</taxon>
    </lineage>
</organism>
<dbReference type="InterPro" id="IPR036770">
    <property type="entry name" value="Ankyrin_rpt-contain_sf"/>
</dbReference>
<dbReference type="SUPFAM" id="SSF48403">
    <property type="entry name" value="Ankyrin repeat"/>
    <property type="match status" value="1"/>
</dbReference>
<dbReference type="Gene3D" id="1.25.40.20">
    <property type="entry name" value="Ankyrin repeat-containing domain"/>
    <property type="match status" value="1"/>
</dbReference>
<protein>
    <submittedName>
        <fullName evidence="1">Unnamed protein product</fullName>
    </submittedName>
</protein>
<keyword evidence="2" id="KW-1185">Reference proteome</keyword>
<dbReference type="PANTHER" id="PTHR46586:SF3">
    <property type="entry name" value="ANKYRIN REPEAT-CONTAINING PROTEIN"/>
    <property type="match status" value="1"/>
</dbReference>
<gene>
    <name evidence="1" type="ORF">Plil01_000830800</name>
</gene>